<dbReference type="RefSeq" id="WP_191909367.1">
    <property type="nucleotide sequence ID" value="NZ_CP042582.1"/>
</dbReference>
<accession>A0A5J6MYC1</accession>
<keyword evidence="2" id="KW-0285">Flavoprotein</keyword>
<dbReference type="Gene3D" id="3.50.50.60">
    <property type="entry name" value="FAD/NAD(P)-binding domain"/>
    <property type="match status" value="1"/>
</dbReference>
<evidence type="ECO:0000313" key="6">
    <source>
        <dbReference type="EMBL" id="QEX21953.1"/>
    </source>
</evidence>
<evidence type="ECO:0000313" key="7">
    <source>
        <dbReference type="Proteomes" id="UP000325797"/>
    </source>
</evidence>
<proteinExistence type="predicted"/>
<gene>
    <name evidence="6" type="ORF">FRZ61_18820</name>
</gene>
<name>A0A5J6MYC1_9PROT</name>
<dbReference type="Gene3D" id="3.30.9.10">
    <property type="entry name" value="D-Amino Acid Oxidase, subunit A, domain 2"/>
    <property type="match status" value="1"/>
</dbReference>
<dbReference type="AlphaFoldDB" id="A0A5J6MYC1"/>
<dbReference type="Proteomes" id="UP000325797">
    <property type="component" value="Chromosome"/>
</dbReference>
<evidence type="ECO:0000256" key="2">
    <source>
        <dbReference type="ARBA" id="ARBA00022630"/>
    </source>
</evidence>
<organism evidence="6 7">
    <name type="scientific">Hypericibacter adhaerens</name>
    <dbReference type="NCBI Taxonomy" id="2602016"/>
    <lineage>
        <taxon>Bacteria</taxon>
        <taxon>Pseudomonadati</taxon>
        <taxon>Pseudomonadota</taxon>
        <taxon>Alphaproteobacteria</taxon>
        <taxon>Rhodospirillales</taxon>
        <taxon>Dongiaceae</taxon>
        <taxon>Hypericibacter</taxon>
    </lineage>
</organism>
<dbReference type="EMBL" id="CP042582">
    <property type="protein sequence ID" value="QEX21953.1"/>
    <property type="molecule type" value="Genomic_DNA"/>
</dbReference>
<evidence type="ECO:0000256" key="4">
    <source>
        <dbReference type="ARBA" id="ARBA00023002"/>
    </source>
</evidence>
<dbReference type="PANTHER" id="PTHR10961">
    <property type="entry name" value="PEROXISOMAL SARCOSINE OXIDASE"/>
    <property type="match status" value="1"/>
</dbReference>
<dbReference type="GO" id="GO:0008115">
    <property type="term" value="F:sarcosine oxidase activity"/>
    <property type="evidence" value="ECO:0007669"/>
    <property type="project" value="TreeGrafter"/>
</dbReference>
<dbReference type="SUPFAM" id="SSF51905">
    <property type="entry name" value="FAD/NAD(P)-binding domain"/>
    <property type="match status" value="1"/>
</dbReference>
<sequence length="378" mass="40667">MSSQQQFDVIVVGAGIFGISTALELARRGRKVAAIDRFGSGHPATSSTGASRSIRVAYAQPFYVALALEAIEAWRRLERATGRRILHLTGQVDLGPPAFLGELARSVRAAGVRIEELQASDARRRFPELTFGPGQAGLFHAEAGTVMAEEGMRGLNETALAAGVALFQPEPVLEIVPGPRVTIRTDRRSLQADHAVIAAGPWSGPLLADIGMAQPLAPAIAQVTFLDAPSLVDRPGIAEWQSVGDGGVYGHPVPGIGYKIAFDAGAPGWRPDIEEWMPDLDEERRILEWLAQRMPNAPRRVARTQRHPWTMTPDADFIVDRRESLTLACGCSGHAFKFGPALGRLVADIVEGGETPDLLRLDRPGLRQAASPTAPIVR</sequence>
<evidence type="ECO:0000256" key="1">
    <source>
        <dbReference type="ARBA" id="ARBA00001974"/>
    </source>
</evidence>
<evidence type="ECO:0000259" key="5">
    <source>
        <dbReference type="Pfam" id="PF01266"/>
    </source>
</evidence>
<reference evidence="6 7" key="1">
    <citation type="submission" date="2019-08" db="EMBL/GenBank/DDBJ databases">
        <title>Hyperibacter terrae gen. nov., sp. nov. and Hyperibacter viscosus sp. nov., two new members in the family Rhodospirillaceae isolated from the rhizosphere of Hypericum perforatum.</title>
        <authorList>
            <person name="Noviana Z."/>
        </authorList>
    </citation>
    <scope>NUCLEOTIDE SEQUENCE [LARGE SCALE GENOMIC DNA]</scope>
    <source>
        <strain evidence="6 7">R5959</strain>
    </source>
</reference>
<comment type="cofactor">
    <cofactor evidence="1">
        <name>FAD</name>
        <dbReference type="ChEBI" id="CHEBI:57692"/>
    </cofactor>
</comment>
<evidence type="ECO:0000256" key="3">
    <source>
        <dbReference type="ARBA" id="ARBA00022827"/>
    </source>
</evidence>
<dbReference type="PANTHER" id="PTHR10961:SF46">
    <property type="entry name" value="PEROXISOMAL SARCOSINE OXIDASE"/>
    <property type="match status" value="1"/>
</dbReference>
<dbReference type="InterPro" id="IPR006076">
    <property type="entry name" value="FAD-dep_OxRdtase"/>
</dbReference>
<dbReference type="KEGG" id="hadh:FRZ61_18820"/>
<protein>
    <submittedName>
        <fullName evidence="6">Sarcosine oxidase</fullName>
    </submittedName>
</protein>
<feature type="domain" description="FAD dependent oxidoreductase" evidence="5">
    <location>
        <begin position="8"/>
        <end position="348"/>
    </location>
</feature>
<dbReference type="GO" id="GO:0050660">
    <property type="term" value="F:flavin adenine dinucleotide binding"/>
    <property type="evidence" value="ECO:0007669"/>
    <property type="project" value="InterPro"/>
</dbReference>
<dbReference type="Pfam" id="PF01266">
    <property type="entry name" value="DAO"/>
    <property type="match status" value="1"/>
</dbReference>
<dbReference type="InterPro" id="IPR045170">
    <property type="entry name" value="MTOX"/>
</dbReference>
<keyword evidence="7" id="KW-1185">Reference proteome</keyword>
<dbReference type="InterPro" id="IPR036188">
    <property type="entry name" value="FAD/NAD-bd_sf"/>
</dbReference>
<keyword evidence="4" id="KW-0560">Oxidoreductase</keyword>
<keyword evidence="3" id="KW-0274">FAD</keyword>